<dbReference type="KEGG" id="vcn:VOLCADRAFT_93471"/>
<evidence type="ECO:0000313" key="2">
    <source>
        <dbReference type="EMBL" id="EFJ39452.1"/>
    </source>
</evidence>
<name>D8U275_VOLCA</name>
<feature type="region of interest" description="Disordered" evidence="1">
    <location>
        <begin position="61"/>
        <end position="105"/>
    </location>
</feature>
<dbReference type="GeneID" id="9621328"/>
<dbReference type="RefSeq" id="XP_002952764.1">
    <property type="nucleotide sequence ID" value="XM_002952718.1"/>
</dbReference>
<proteinExistence type="predicted"/>
<keyword evidence="4" id="KW-1185">Reference proteome</keyword>
<dbReference type="EMBL" id="GL378561">
    <property type="protein sequence ID" value="EFJ39452.1"/>
    <property type="molecule type" value="Genomic_DNA"/>
</dbReference>
<dbReference type="EMBL" id="GL378352">
    <property type="protein sequence ID" value="EFJ46317.1"/>
    <property type="molecule type" value="Genomic_DNA"/>
</dbReference>
<dbReference type="GeneID" id="9627260"/>
<protein>
    <submittedName>
        <fullName evidence="3">Uncharacterized protein</fullName>
    </submittedName>
</protein>
<dbReference type="RefSeq" id="XP_002959483.1">
    <property type="nucleotide sequence ID" value="XM_002959437.1"/>
</dbReference>
<evidence type="ECO:0000256" key="1">
    <source>
        <dbReference type="SAM" id="MobiDB-lite"/>
    </source>
</evidence>
<reference evidence="3 4" key="1">
    <citation type="journal article" date="2010" name="Science">
        <title>Genomic analysis of organismal complexity in the multicellular green alga Volvox carteri.</title>
        <authorList>
            <person name="Prochnik S.E."/>
            <person name="Umen J."/>
            <person name="Nedelcu A.M."/>
            <person name="Hallmann A."/>
            <person name="Miller S.M."/>
            <person name="Nishii I."/>
            <person name="Ferris P."/>
            <person name="Kuo A."/>
            <person name="Mitros T."/>
            <person name="Fritz-Laylin L.K."/>
            <person name="Hellsten U."/>
            <person name="Chapman J."/>
            <person name="Simakov O."/>
            <person name="Rensing S.A."/>
            <person name="Terry A."/>
            <person name="Pangilinan J."/>
            <person name="Kapitonov V."/>
            <person name="Jurka J."/>
            <person name="Salamov A."/>
            <person name="Shapiro H."/>
            <person name="Schmutz J."/>
            <person name="Grimwood J."/>
            <person name="Lindquist E."/>
            <person name="Lucas S."/>
            <person name="Grigoriev I.V."/>
            <person name="Schmitt R."/>
            <person name="Kirk D."/>
            <person name="Rokhsar D.S."/>
        </authorList>
    </citation>
    <scope>NUCLEOTIDE SEQUENCE [LARGE SCALE GENOMIC DNA]</scope>
    <source>
        <strain evidence="3">Eve</strain>
        <strain evidence="4">f. Nagariensis / Eve</strain>
    </source>
</reference>
<dbReference type="InParanoid" id="D8U275"/>
<dbReference type="Proteomes" id="UP000001058">
    <property type="component" value="Unassembled WGS sequence"/>
</dbReference>
<evidence type="ECO:0000313" key="3">
    <source>
        <dbReference type="EMBL" id="EFJ46317.1"/>
    </source>
</evidence>
<dbReference type="AlphaFoldDB" id="D8U275"/>
<organism evidence="4">
    <name type="scientific">Volvox carteri f. nagariensis</name>
    <dbReference type="NCBI Taxonomy" id="3068"/>
    <lineage>
        <taxon>Eukaryota</taxon>
        <taxon>Viridiplantae</taxon>
        <taxon>Chlorophyta</taxon>
        <taxon>core chlorophytes</taxon>
        <taxon>Chlorophyceae</taxon>
        <taxon>CS clade</taxon>
        <taxon>Chlamydomonadales</taxon>
        <taxon>Volvocaceae</taxon>
        <taxon>Volvox</taxon>
    </lineage>
</organism>
<dbReference type="KEGG" id="vcn:VOLCADRAFT_100953"/>
<gene>
    <name evidence="2" type="ORF">VOLCADRAFT_100953</name>
    <name evidence="3" type="ORF">VOLCADRAFT_93471</name>
</gene>
<feature type="compositionally biased region" description="Basic and acidic residues" evidence="1">
    <location>
        <begin position="77"/>
        <end position="93"/>
    </location>
</feature>
<evidence type="ECO:0000313" key="4">
    <source>
        <dbReference type="Proteomes" id="UP000001058"/>
    </source>
</evidence>
<accession>D8U275</accession>
<sequence>MEDYTGGPRATRMPFLAYFFSADARGATKTYLGGQLAQSVFTSLSGFNTSKGSLAYRSQHVSNHSQSYIRPGSSGARKGDTGSDDTKSYEHQQGKATIPPQHTRG</sequence>